<keyword evidence="5 8" id="KW-1133">Transmembrane helix</keyword>
<comment type="caution">
    <text evidence="10">The sequence shown here is derived from an EMBL/GenBank/DDBJ whole genome shotgun (WGS) entry which is preliminary data.</text>
</comment>
<dbReference type="Pfam" id="PF00691">
    <property type="entry name" value="OmpA"/>
    <property type="match status" value="1"/>
</dbReference>
<keyword evidence="10" id="KW-0966">Cell projection</keyword>
<dbReference type="InterPro" id="IPR050330">
    <property type="entry name" value="Bact_OuterMem_StrucFunc"/>
</dbReference>
<evidence type="ECO:0000313" key="11">
    <source>
        <dbReference type="Proteomes" id="UP000761264"/>
    </source>
</evidence>
<evidence type="ECO:0000256" key="4">
    <source>
        <dbReference type="ARBA" id="ARBA00022692"/>
    </source>
</evidence>
<dbReference type="PROSITE" id="PS51123">
    <property type="entry name" value="OMPA_2"/>
    <property type="match status" value="1"/>
</dbReference>
<dbReference type="InterPro" id="IPR006665">
    <property type="entry name" value="OmpA-like"/>
</dbReference>
<evidence type="ECO:0000256" key="5">
    <source>
        <dbReference type="ARBA" id="ARBA00022989"/>
    </source>
</evidence>
<evidence type="ECO:0000313" key="10">
    <source>
        <dbReference type="EMBL" id="NIA69444.1"/>
    </source>
</evidence>
<dbReference type="PANTHER" id="PTHR30329:SF21">
    <property type="entry name" value="LIPOPROTEIN YIAD-RELATED"/>
    <property type="match status" value="1"/>
</dbReference>
<name>A0A967EXZ3_9PROT</name>
<organism evidence="10 11">
    <name type="scientific">Pelagibius litoralis</name>
    <dbReference type="NCBI Taxonomy" id="374515"/>
    <lineage>
        <taxon>Bacteria</taxon>
        <taxon>Pseudomonadati</taxon>
        <taxon>Pseudomonadota</taxon>
        <taxon>Alphaproteobacteria</taxon>
        <taxon>Rhodospirillales</taxon>
        <taxon>Rhodovibrionaceae</taxon>
        <taxon>Pelagibius</taxon>
    </lineage>
</organism>
<comment type="subcellular location">
    <subcellularLocation>
        <location evidence="1">Cell membrane</location>
        <topology evidence="1">Single-pass membrane protein</topology>
    </subcellularLocation>
</comment>
<evidence type="ECO:0000256" key="7">
    <source>
        <dbReference type="PROSITE-ProRule" id="PRU00473"/>
    </source>
</evidence>
<proteinExistence type="inferred from homology"/>
<evidence type="ECO:0000256" key="8">
    <source>
        <dbReference type="SAM" id="Phobius"/>
    </source>
</evidence>
<dbReference type="Gene3D" id="3.30.1330.60">
    <property type="entry name" value="OmpA-like domain"/>
    <property type="match status" value="1"/>
</dbReference>
<keyword evidence="10" id="KW-0282">Flagellum</keyword>
<evidence type="ECO:0000256" key="2">
    <source>
        <dbReference type="ARBA" id="ARBA00008914"/>
    </source>
</evidence>
<evidence type="ECO:0000256" key="1">
    <source>
        <dbReference type="ARBA" id="ARBA00004162"/>
    </source>
</evidence>
<feature type="domain" description="OmpA-like" evidence="9">
    <location>
        <begin position="130"/>
        <end position="251"/>
    </location>
</feature>
<comment type="similarity">
    <text evidence="2">Belongs to the MotB family.</text>
</comment>
<dbReference type="CDD" id="cd07185">
    <property type="entry name" value="OmpA_C-like"/>
    <property type="match status" value="1"/>
</dbReference>
<dbReference type="Pfam" id="PF13677">
    <property type="entry name" value="MotB_plug"/>
    <property type="match status" value="1"/>
</dbReference>
<dbReference type="GO" id="GO:0005886">
    <property type="term" value="C:plasma membrane"/>
    <property type="evidence" value="ECO:0007669"/>
    <property type="project" value="UniProtKB-SubCell"/>
</dbReference>
<evidence type="ECO:0000256" key="3">
    <source>
        <dbReference type="ARBA" id="ARBA00022475"/>
    </source>
</evidence>
<dbReference type="RefSeq" id="WP_167225068.1">
    <property type="nucleotide sequence ID" value="NZ_JAAQPH010000009.1"/>
</dbReference>
<keyword evidence="4 8" id="KW-0812">Transmembrane</keyword>
<dbReference type="EMBL" id="JAAQPH010000009">
    <property type="protein sequence ID" value="NIA69444.1"/>
    <property type="molecule type" value="Genomic_DNA"/>
</dbReference>
<keyword evidence="6 7" id="KW-0472">Membrane</keyword>
<dbReference type="AlphaFoldDB" id="A0A967EXZ3"/>
<keyword evidence="3" id="KW-1003">Cell membrane</keyword>
<accession>A0A967EXZ3</accession>
<dbReference type="SUPFAM" id="SSF103088">
    <property type="entry name" value="OmpA-like"/>
    <property type="match status" value="1"/>
</dbReference>
<gene>
    <name evidence="10" type="ORF">HBA54_12660</name>
</gene>
<evidence type="ECO:0000259" key="9">
    <source>
        <dbReference type="PROSITE" id="PS51123"/>
    </source>
</evidence>
<feature type="transmembrane region" description="Helical" evidence="8">
    <location>
        <begin position="35"/>
        <end position="55"/>
    </location>
</feature>
<sequence>MSRSGEAQPGRGPVWLDLSQGSPAYRGKANDGGQAWLLTFTDLTALMLTFFVLLYSMSTINDDDWQNLIEALSPRLSSVQEVTVAMPSSDRDAEAVERIPGTDLDYLANLLKDQVKEDEILAKAEIDRGDERIVLSLPGDLLFASGSTALNDKAQAAIFALGGVLRNLSNVVEVAGYADPAPPKRTFATNWELSLARAAALSEMLATSGYQGEILVRGYGHAQYQAPPDGGDTAASMAAARRVDIIIHAYAAERR</sequence>
<evidence type="ECO:0000256" key="6">
    <source>
        <dbReference type="ARBA" id="ARBA00023136"/>
    </source>
</evidence>
<reference evidence="10" key="1">
    <citation type="submission" date="2020-03" db="EMBL/GenBank/DDBJ databases">
        <title>Genome of Pelagibius litoralis DSM 21314T.</title>
        <authorList>
            <person name="Wang G."/>
        </authorList>
    </citation>
    <scope>NUCLEOTIDE SEQUENCE</scope>
    <source>
        <strain evidence="10">DSM 21314</strain>
    </source>
</reference>
<dbReference type="Proteomes" id="UP000761264">
    <property type="component" value="Unassembled WGS sequence"/>
</dbReference>
<keyword evidence="11" id="KW-1185">Reference proteome</keyword>
<dbReference type="InterPro" id="IPR025713">
    <property type="entry name" value="MotB-like_N_dom"/>
</dbReference>
<dbReference type="InterPro" id="IPR036737">
    <property type="entry name" value="OmpA-like_sf"/>
</dbReference>
<protein>
    <submittedName>
        <fullName evidence="10">Flagellar motor protein MotB</fullName>
    </submittedName>
</protein>
<dbReference type="PANTHER" id="PTHR30329">
    <property type="entry name" value="STATOR ELEMENT OF FLAGELLAR MOTOR COMPLEX"/>
    <property type="match status" value="1"/>
</dbReference>
<keyword evidence="10" id="KW-0969">Cilium</keyword>